<comment type="caution">
    <text evidence="2">The sequence shown here is derived from an EMBL/GenBank/DDBJ whole genome shotgun (WGS) entry which is preliminary data.</text>
</comment>
<dbReference type="EMBL" id="LEOY01000006">
    <property type="protein sequence ID" value="RBR30142.1"/>
    <property type="molecule type" value="Genomic_DNA"/>
</dbReference>
<dbReference type="Gene3D" id="3.20.80.10">
    <property type="entry name" value="Regulatory factor, effector binding domain"/>
    <property type="match status" value="1"/>
</dbReference>
<dbReference type="AlphaFoldDB" id="A0A366SGS8"/>
<sequence>MKYKIIEYPAFKVMGYKTKVLTSNAFTEIPKIWEKAQEEGLIQKILAQHPNNCPAGILGIASDGQWGANEEMNYIIGMTCEVDTMKYQAIPVLEGMEEMSYPSATWVVIEANGELPSAVQNVYSTFYNEWLPNSNYEIANLPVIESYLGDNHQEVWIAVKNK</sequence>
<gene>
    <name evidence="2" type="ORF">EB18_01145</name>
</gene>
<evidence type="ECO:0000259" key="1">
    <source>
        <dbReference type="SMART" id="SM00871"/>
    </source>
</evidence>
<dbReference type="Pfam" id="PF06445">
    <property type="entry name" value="GyrI-like"/>
    <property type="match status" value="1"/>
</dbReference>
<dbReference type="InterPro" id="IPR029442">
    <property type="entry name" value="GyrI-like"/>
</dbReference>
<protein>
    <recommendedName>
        <fullName evidence="1">AraC effector-binding domain-containing protein</fullName>
    </recommendedName>
</protein>
<dbReference type="SUPFAM" id="SSF55136">
    <property type="entry name" value="Probable bacterial effector-binding domain"/>
    <property type="match status" value="1"/>
</dbReference>
<dbReference type="Proteomes" id="UP000252800">
    <property type="component" value="Unassembled WGS sequence"/>
</dbReference>
<dbReference type="RefSeq" id="WP_113784453.1">
    <property type="nucleotide sequence ID" value="NZ_KZ845705.1"/>
</dbReference>
<proteinExistence type="predicted"/>
<accession>A0A366SGS8</accession>
<evidence type="ECO:0000313" key="3">
    <source>
        <dbReference type="Proteomes" id="UP000252800"/>
    </source>
</evidence>
<dbReference type="InterPro" id="IPR010499">
    <property type="entry name" value="AraC_E-bd"/>
</dbReference>
<dbReference type="InterPro" id="IPR011256">
    <property type="entry name" value="Reg_factor_effector_dom_sf"/>
</dbReference>
<name>A0A366SGS8_9ENTE</name>
<feature type="domain" description="AraC effector-binding" evidence="1">
    <location>
        <begin position="1"/>
        <end position="160"/>
    </location>
</feature>
<reference evidence="2 3" key="1">
    <citation type="submission" date="2015-06" db="EMBL/GenBank/DDBJ databases">
        <title>The Genome Sequence of Enterococcus cecorum 170AEA1.</title>
        <authorList>
            <consortium name="The Broad Institute Genomics Platform"/>
            <consortium name="The Broad Institute Genome Sequencing Center for Infectious Disease"/>
            <person name="Earl A.M."/>
            <person name="Van Tyne D."/>
            <person name="Lebreton F."/>
            <person name="Saavedra J.T."/>
            <person name="Gilmore M.S."/>
            <person name="Manson McGuire A."/>
            <person name="Clock S."/>
            <person name="Crupain M."/>
            <person name="Rangan U."/>
            <person name="Young S."/>
            <person name="Abouelleil A."/>
            <person name="Cao P."/>
            <person name="Chapman S.B."/>
            <person name="Griggs A."/>
            <person name="Priest M."/>
            <person name="Shea T."/>
            <person name="Wortman J."/>
            <person name="Nusbaum C."/>
            <person name="Birren B."/>
        </authorList>
    </citation>
    <scope>NUCLEOTIDE SEQUENCE [LARGE SCALE GENOMIC DNA]</scope>
    <source>
        <strain evidence="2 3">170AEA1</strain>
    </source>
</reference>
<dbReference type="PANTHER" id="PTHR36444">
    <property type="entry name" value="TRANSCRIPTIONAL REGULATOR PROTEIN YOBU-RELATED"/>
    <property type="match status" value="1"/>
</dbReference>
<dbReference type="PANTHER" id="PTHR36444:SF3">
    <property type="entry name" value="TRANSCRIPTIONAL ACTIVATOR, PUTATIVE-RELATED"/>
    <property type="match status" value="1"/>
</dbReference>
<organism evidence="2 3">
    <name type="scientific">Enterococcus cecorum</name>
    <dbReference type="NCBI Taxonomy" id="44008"/>
    <lineage>
        <taxon>Bacteria</taxon>
        <taxon>Bacillati</taxon>
        <taxon>Bacillota</taxon>
        <taxon>Bacilli</taxon>
        <taxon>Lactobacillales</taxon>
        <taxon>Enterococcaceae</taxon>
        <taxon>Enterococcus</taxon>
    </lineage>
</organism>
<dbReference type="InterPro" id="IPR053182">
    <property type="entry name" value="YobU-like_regulator"/>
</dbReference>
<evidence type="ECO:0000313" key="2">
    <source>
        <dbReference type="EMBL" id="RBR30142.1"/>
    </source>
</evidence>
<dbReference type="SMART" id="SM00871">
    <property type="entry name" value="AraC_E_bind"/>
    <property type="match status" value="1"/>
</dbReference>